<sequence>MATANATRKRSLAWDYFYKEEESTFCEICKEEVKTSGNTSNLFRHLQSNHKDEYTELEKHRLEQASQKKMKVAVKQPSLKESFATAQPY</sequence>
<dbReference type="EnsemblMetazoa" id="Aqu2.1.34737_001">
    <property type="protein sequence ID" value="Aqu2.1.34737_001"/>
    <property type="gene ID" value="Aqu2.1.34737"/>
</dbReference>
<dbReference type="GO" id="GO:0003677">
    <property type="term" value="F:DNA binding"/>
    <property type="evidence" value="ECO:0007669"/>
    <property type="project" value="InterPro"/>
</dbReference>
<dbReference type="InterPro" id="IPR036236">
    <property type="entry name" value="Znf_C2H2_sf"/>
</dbReference>
<protein>
    <recommendedName>
        <fullName evidence="5">BED-type domain-containing protein</fullName>
    </recommendedName>
</protein>
<feature type="domain" description="BED-type" evidence="5">
    <location>
        <begin position="8"/>
        <end position="57"/>
    </location>
</feature>
<evidence type="ECO:0000256" key="3">
    <source>
        <dbReference type="ARBA" id="ARBA00022833"/>
    </source>
</evidence>
<dbReference type="InParanoid" id="A0A1X7V5E0"/>
<dbReference type="OrthoDB" id="2438421at2759"/>
<dbReference type="Pfam" id="PF02892">
    <property type="entry name" value="zf-BED"/>
    <property type="match status" value="1"/>
</dbReference>
<reference evidence="6" key="1">
    <citation type="submission" date="2017-05" db="UniProtKB">
        <authorList>
            <consortium name="EnsemblMetazoa"/>
        </authorList>
    </citation>
    <scope>IDENTIFICATION</scope>
</reference>
<dbReference type="SUPFAM" id="SSF57667">
    <property type="entry name" value="beta-beta-alpha zinc fingers"/>
    <property type="match status" value="1"/>
</dbReference>
<evidence type="ECO:0000256" key="2">
    <source>
        <dbReference type="ARBA" id="ARBA00022771"/>
    </source>
</evidence>
<accession>A0A1X7V5E0</accession>
<dbReference type="SMART" id="SM00614">
    <property type="entry name" value="ZnF_BED"/>
    <property type="match status" value="1"/>
</dbReference>
<organism evidence="6">
    <name type="scientific">Amphimedon queenslandica</name>
    <name type="common">Sponge</name>
    <dbReference type="NCBI Taxonomy" id="400682"/>
    <lineage>
        <taxon>Eukaryota</taxon>
        <taxon>Metazoa</taxon>
        <taxon>Porifera</taxon>
        <taxon>Demospongiae</taxon>
        <taxon>Heteroscleromorpha</taxon>
        <taxon>Haplosclerida</taxon>
        <taxon>Niphatidae</taxon>
        <taxon>Amphimedon</taxon>
    </lineage>
</organism>
<keyword evidence="2 4" id="KW-0863">Zinc-finger</keyword>
<dbReference type="GO" id="GO:0008270">
    <property type="term" value="F:zinc ion binding"/>
    <property type="evidence" value="ECO:0007669"/>
    <property type="project" value="UniProtKB-KW"/>
</dbReference>
<dbReference type="InterPro" id="IPR003656">
    <property type="entry name" value="Znf_BED"/>
</dbReference>
<evidence type="ECO:0000259" key="5">
    <source>
        <dbReference type="PROSITE" id="PS50808"/>
    </source>
</evidence>
<evidence type="ECO:0000256" key="1">
    <source>
        <dbReference type="ARBA" id="ARBA00022723"/>
    </source>
</evidence>
<evidence type="ECO:0000313" key="6">
    <source>
        <dbReference type="EnsemblMetazoa" id="Aqu2.1.34737_001"/>
    </source>
</evidence>
<keyword evidence="3" id="KW-0862">Zinc</keyword>
<name>A0A1X7V5E0_AMPQE</name>
<proteinExistence type="predicted"/>
<dbReference type="AlphaFoldDB" id="A0A1X7V5E0"/>
<evidence type="ECO:0000256" key="4">
    <source>
        <dbReference type="PROSITE-ProRule" id="PRU00027"/>
    </source>
</evidence>
<keyword evidence="1" id="KW-0479">Metal-binding</keyword>
<dbReference type="PROSITE" id="PS50808">
    <property type="entry name" value="ZF_BED"/>
    <property type="match status" value="1"/>
</dbReference>